<evidence type="ECO:0000256" key="2">
    <source>
        <dbReference type="ARBA" id="ARBA00024035"/>
    </source>
</evidence>
<comment type="caution">
    <text evidence="5">The sequence shown here is derived from an EMBL/GenBank/DDBJ whole genome shotgun (WGS) entry which is preliminary data.</text>
</comment>
<dbReference type="SUPFAM" id="SSF101852">
    <property type="entry name" value="Bacterial fluorinating enzyme, C-terminal domain"/>
    <property type="match status" value="1"/>
</dbReference>
<dbReference type="InterPro" id="IPR023227">
    <property type="entry name" value="SAM_OH_AdoTrfase_C_sf"/>
</dbReference>
<evidence type="ECO:0000313" key="6">
    <source>
        <dbReference type="Proteomes" id="UP000541058"/>
    </source>
</evidence>
<dbReference type="Gene3D" id="2.40.30.90">
    <property type="entry name" value="Bacterial fluorinating enzyme like"/>
    <property type="match status" value="1"/>
</dbReference>
<dbReference type="InterPro" id="IPR046469">
    <property type="entry name" value="SAM_HAT_N"/>
</dbReference>
<protein>
    <submittedName>
        <fullName evidence="5">S-adenosyl-l-methionine hydroxide adenosyltransferase family protein</fullName>
    </submittedName>
</protein>
<name>A0A7X8C3V9_9LACT</name>
<dbReference type="InterPro" id="IPR046470">
    <property type="entry name" value="SAM_HAT_C"/>
</dbReference>
<dbReference type="AlphaFoldDB" id="A0A7X8C3V9"/>
<evidence type="ECO:0000256" key="1">
    <source>
        <dbReference type="ARBA" id="ARBA00022691"/>
    </source>
</evidence>
<dbReference type="RefSeq" id="WP_276648493.1">
    <property type="nucleotide sequence ID" value="NZ_JAAYSM010000211.1"/>
</dbReference>
<dbReference type="GO" id="GO:0016740">
    <property type="term" value="F:transferase activity"/>
    <property type="evidence" value="ECO:0007669"/>
    <property type="project" value="UniProtKB-KW"/>
</dbReference>
<feature type="domain" description="S-adenosyl-l-methionine hydroxide adenosyltransferase C-terminal" evidence="4">
    <location>
        <begin position="183"/>
        <end position="275"/>
    </location>
</feature>
<evidence type="ECO:0000313" key="5">
    <source>
        <dbReference type="EMBL" id="NLJ18526.1"/>
    </source>
</evidence>
<dbReference type="InterPro" id="IPR023228">
    <property type="entry name" value="SAM_OH_AdoTrfase_N_sf"/>
</dbReference>
<dbReference type="Pfam" id="PF20257">
    <property type="entry name" value="SAM_HAT_C"/>
    <property type="match status" value="1"/>
</dbReference>
<keyword evidence="5" id="KW-0808">Transferase</keyword>
<dbReference type="InterPro" id="IPR002747">
    <property type="entry name" value="SAM_OH_AdoTrfase"/>
</dbReference>
<proteinExistence type="inferred from homology"/>
<organism evidence="5 6">
    <name type="scientific">Globicatella sulfidifaciens</name>
    <dbReference type="NCBI Taxonomy" id="136093"/>
    <lineage>
        <taxon>Bacteria</taxon>
        <taxon>Bacillati</taxon>
        <taxon>Bacillota</taxon>
        <taxon>Bacilli</taxon>
        <taxon>Lactobacillales</taxon>
        <taxon>Aerococcaceae</taxon>
        <taxon>Globicatella</taxon>
    </lineage>
</organism>
<evidence type="ECO:0000259" key="3">
    <source>
        <dbReference type="Pfam" id="PF01887"/>
    </source>
</evidence>
<evidence type="ECO:0000259" key="4">
    <source>
        <dbReference type="Pfam" id="PF20257"/>
    </source>
</evidence>
<keyword evidence="1" id="KW-0949">S-adenosyl-L-methionine</keyword>
<reference evidence="5 6" key="1">
    <citation type="journal article" date="2020" name="Biotechnol. Biofuels">
        <title>New insights from the biogas microbiome by comprehensive genome-resolved metagenomics of nearly 1600 species originating from multiple anaerobic digesters.</title>
        <authorList>
            <person name="Campanaro S."/>
            <person name="Treu L."/>
            <person name="Rodriguez-R L.M."/>
            <person name="Kovalovszki A."/>
            <person name="Ziels R.M."/>
            <person name="Maus I."/>
            <person name="Zhu X."/>
            <person name="Kougias P.G."/>
            <person name="Basile A."/>
            <person name="Luo G."/>
            <person name="Schluter A."/>
            <person name="Konstantinidis K.T."/>
            <person name="Angelidaki I."/>
        </authorList>
    </citation>
    <scope>NUCLEOTIDE SEQUENCE [LARGE SCALE GENOMIC DNA]</scope>
    <source>
        <strain evidence="5">AS23ysBPME_34</strain>
    </source>
</reference>
<dbReference type="PIRSF" id="PIRSF006779">
    <property type="entry name" value="UCP006779"/>
    <property type="match status" value="1"/>
</dbReference>
<dbReference type="Pfam" id="PF01887">
    <property type="entry name" value="SAM_HAT_N"/>
    <property type="match status" value="1"/>
</dbReference>
<dbReference type="EMBL" id="JAAYSM010000211">
    <property type="protein sequence ID" value="NLJ18526.1"/>
    <property type="molecule type" value="Genomic_DNA"/>
</dbReference>
<accession>A0A7X8C3V9</accession>
<dbReference type="Proteomes" id="UP000541058">
    <property type="component" value="Unassembled WGS sequence"/>
</dbReference>
<dbReference type="PANTHER" id="PTHR35092:SF1">
    <property type="entry name" value="CHLORINASE MJ1651"/>
    <property type="match status" value="1"/>
</dbReference>
<dbReference type="SUPFAM" id="SSF102522">
    <property type="entry name" value="Bacterial fluorinating enzyme, N-terminal domain"/>
    <property type="match status" value="1"/>
</dbReference>
<gene>
    <name evidence="5" type="ORF">GX355_06655</name>
</gene>
<dbReference type="PANTHER" id="PTHR35092">
    <property type="entry name" value="CHLORINASE MJ1651"/>
    <property type="match status" value="1"/>
</dbReference>
<dbReference type="Gene3D" id="3.40.50.10790">
    <property type="entry name" value="S-adenosyl-l-methionine hydroxide adenosyltransferase, N-terminal"/>
    <property type="match status" value="1"/>
</dbReference>
<feature type="domain" description="S-adenosyl-l-methionine hydroxide adenosyltransferase N-terminal" evidence="3">
    <location>
        <begin position="10"/>
        <end position="158"/>
    </location>
</feature>
<comment type="similarity">
    <text evidence="2">Belongs to the SAM hydrolase / SAM-dependent halogenase family.</text>
</comment>
<sequence>MNPVFNKHLVFQSDFGVADGAVAAMTGVVVSVDDTLRMHHLTHDIPPYDIYLGSYRLYQTYSYWPAGTIFVSIVDPGVGFSQKSLVVELNTGQFVVTPDNGTISHLKRYVGIKRIFEIDKQQNLLPSTNKSYTFYGRDLYAYTAARLSSGKISLENVGPELAIDDLKLFDIPEPTIKENSIEGHVAIHDERYGSLWTNIPYDTFDQWDASQAKVRIRILKEEQLMYENELPVGQSFHDVNLNQAILYANSLQNVGVALNQNSFSKAFNIGYGFNWKIILEKI</sequence>